<comment type="caution">
    <text evidence="1">The sequence shown here is derived from an EMBL/GenBank/DDBJ whole genome shotgun (WGS) entry which is preliminary data.</text>
</comment>
<reference evidence="1" key="1">
    <citation type="submission" date="2021-12" db="EMBL/GenBank/DDBJ databases">
        <title>Draft genome sequence of Corynebacterium ammoniagenes strain T-723.</title>
        <authorList>
            <person name="Matsuzawa M."/>
            <person name="Hiratani M."/>
            <person name="Abe I."/>
            <person name="Tsuji Y."/>
            <person name="Nakamura J."/>
        </authorList>
    </citation>
    <scope>NUCLEOTIDE SEQUENCE</scope>
    <source>
        <strain evidence="1">T-723</strain>
    </source>
</reference>
<evidence type="ECO:0000313" key="2">
    <source>
        <dbReference type="Proteomes" id="UP001054925"/>
    </source>
</evidence>
<name>A0AAV5G7R3_CORAM</name>
<sequence length="128" mass="14149">MQIYAYPGDRLDFISKTSSAGALEFGDPVGLVEEFFGPAHTKTPLENEAGYQELTYYNGSLSFEFSVGKLYSITVQPGLSKEKIEIFVDRERVSGPASEAAQDRTKQVGVEATYGEVLEKIHFTARNN</sequence>
<evidence type="ECO:0000313" key="1">
    <source>
        <dbReference type="EMBL" id="GJN42698.1"/>
    </source>
</evidence>
<dbReference type="Proteomes" id="UP001054925">
    <property type="component" value="Unassembled WGS sequence"/>
</dbReference>
<gene>
    <name evidence="1" type="ORF">CAT723_11770</name>
</gene>
<dbReference type="RefSeq" id="WP_003846269.1">
    <property type="nucleotide sequence ID" value="NZ_BQKK01000002.1"/>
</dbReference>
<proteinExistence type="predicted"/>
<dbReference type="EMBL" id="BQKK01000002">
    <property type="protein sequence ID" value="GJN42698.1"/>
    <property type="molecule type" value="Genomic_DNA"/>
</dbReference>
<dbReference type="AlphaFoldDB" id="A0AAV5G7R3"/>
<accession>A0AAV5G7R3</accession>
<protein>
    <submittedName>
        <fullName evidence="1">Uncharacterized protein</fullName>
    </submittedName>
</protein>
<organism evidence="1 2">
    <name type="scientific">Corynebacterium ammoniagenes</name>
    <name type="common">Brevibacterium ammoniagenes</name>
    <dbReference type="NCBI Taxonomy" id="1697"/>
    <lineage>
        <taxon>Bacteria</taxon>
        <taxon>Bacillati</taxon>
        <taxon>Actinomycetota</taxon>
        <taxon>Actinomycetes</taxon>
        <taxon>Mycobacteriales</taxon>
        <taxon>Corynebacteriaceae</taxon>
        <taxon>Corynebacterium</taxon>
    </lineage>
</organism>